<name>A0A8I0NXB0_9ACTN</name>
<dbReference type="EMBL" id="JADBGF010000001">
    <property type="protein sequence ID" value="MBE1595333.1"/>
    <property type="molecule type" value="Genomic_DNA"/>
</dbReference>
<dbReference type="GeneID" id="86826060"/>
<keyword evidence="6" id="KW-1185">Reference proteome</keyword>
<keyword evidence="3" id="KW-0804">Transcription</keyword>
<protein>
    <submittedName>
        <fullName evidence="5">LacI family transcriptional regulator</fullName>
    </submittedName>
</protein>
<evidence type="ECO:0000256" key="1">
    <source>
        <dbReference type="ARBA" id="ARBA00023015"/>
    </source>
</evidence>
<sequence>MSSSRAAHAHLPDQAALADAGLGLVGEPRFGAWSEGWGRAATAMLLDRHPELDAVLCGSDQIARGVMEVLRERGHRVPDDIAVMGFDNRQIMTAGSRPPPTSVDMNLEQVGRAAAHALFAAIAGTSRTGIDTLPCKVVIRGSTAPLS</sequence>
<evidence type="ECO:0000313" key="5">
    <source>
        <dbReference type="EMBL" id="MBE1595333.1"/>
    </source>
</evidence>
<evidence type="ECO:0000313" key="6">
    <source>
        <dbReference type="Proteomes" id="UP000629287"/>
    </source>
</evidence>
<dbReference type="Gene3D" id="3.40.50.2300">
    <property type="match status" value="1"/>
</dbReference>
<proteinExistence type="predicted"/>
<dbReference type="SUPFAM" id="SSF53822">
    <property type="entry name" value="Periplasmic binding protein-like I"/>
    <property type="match status" value="1"/>
</dbReference>
<dbReference type="PANTHER" id="PTHR30146:SF109">
    <property type="entry name" value="HTH-TYPE TRANSCRIPTIONAL REGULATOR GALS"/>
    <property type="match status" value="1"/>
</dbReference>
<dbReference type="Proteomes" id="UP000629287">
    <property type="component" value="Unassembled WGS sequence"/>
</dbReference>
<evidence type="ECO:0000259" key="4">
    <source>
        <dbReference type="Pfam" id="PF13377"/>
    </source>
</evidence>
<feature type="domain" description="Transcriptional regulator LacI/GalR-like sensor" evidence="4">
    <location>
        <begin position="36"/>
        <end position="143"/>
    </location>
</feature>
<dbReference type="InterPro" id="IPR046335">
    <property type="entry name" value="LacI/GalR-like_sensor"/>
</dbReference>
<gene>
    <name evidence="5" type="ORF">H4687_001462</name>
</gene>
<keyword evidence="1" id="KW-0805">Transcription regulation</keyword>
<evidence type="ECO:0000256" key="2">
    <source>
        <dbReference type="ARBA" id="ARBA00023125"/>
    </source>
</evidence>
<dbReference type="RefSeq" id="WP_233443312.1">
    <property type="nucleotide sequence ID" value="NZ_JADBGF010000001.1"/>
</dbReference>
<accession>A0A8I0NXB0</accession>
<dbReference type="GO" id="GO:0000976">
    <property type="term" value="F:transcription cis-regulatory region binding"/>
    <property type="evidence" value="ECO:0007669"/>
    <property type="project" value="TreeGrafter"/>
</dbReference>
<dbReference type="InterPro" id="IPR028082">
    <property type="entry name" value="Peripla_BP_I"/>
</dbReference>
<dbReference type="Pfam" id="PF13377">
    <property type="entry name" value="Peripla_BP_3"/>
    <property type="match status" value="1"/>
</dbReference>
<dbReference type="PANTHER" id="PTHR30146">
    <property type="entry name" value="LACI-RELATED TRANSCRIPTIONAL REPRESSOR"/>
    <property type="match status" value="1"/>
</dbReference>
<comment type="caution">
    <text evidence="5">The sequence shown here is derived from an EMBL/GenBank/DDBJ whole genome shotgun (WGS) entry which is preliminary data.</text>
</comment>
<organism evidence="5 6">
    <name type="scientific">Streptomyces stelliscabiei</name>
    <dbReference type="NCBI Taxonomy" id="146820"/>
    <lineage>
        <taxon>Bacteria</taxon>
        <taxon>Bacillati</taxon>
        <taxon>Actinomycetota</taxon>
        <taxon>Actinomycetes</taxon>
        <taxon>Kitasatosporales</taxon>
        <taxon>Streptomycetaceae</taxon>
        <taxon>Streptomyces</taxon>
    </lineage>
</organism>
<dbReference type="GO" id="GO:0003700">
    <property type="term" value="F:DNA-binding transcription factor activity"/>
    <property type="evidence" value="ECO:0007669"/>
    <property type="project" value="TreeGrafter"/>
</dbReference>
<dbReference type="AlphaFoldDB" id="A0A8I0NXB0"/>
<evidence type="ECO:0000256" key="3">
    <source>
        <dbReference type="ARBA" id="ARBA00023163"/>
    </source>
</evidence>
<keyword evidence="2" id="KW-0238">DNA-binding</keyword>
<reference evidence="5 6" key="1">
    <citation type="submission" date="2020-10" db="EMBL/GenBank/DDBJ databases">
        <title>Sequencing the genomes of 1000 actinobacteria strains.</title>
        <authorList>
            <person name="Klenk H.-P."/>
        </authorList>
    </citation>
    <scope>NUCLEOTIDE SEQUENCE [LARGE SCALE GENOMIC DNA]</scope>
    <source>
        <strain evidence="5 6">DSM 41803</strain>
    </source>
</reference>